<dbReference type="HOGENOM" id="CLU_101405_1_0_6"/>
<evidence type="ECO:0000313" key="4">
    <source>
        <dbReference type="Proteomes" id="UP000013209"/>
    </source>
</evidence>
<dbReference type="AlphaFoldDB" id="N8XMF1"/>
<dbReference type="EMBL" id="APPH01000006">
    <property type="protein sequence ID" value="ENV10224.1"/>
    <property type="molecule type" value="Genomic_DNA"/>
</dbReference>
<reference evidence="3 4" key="1">
    <citation type="submission" date="2013-02" db="EMBL/GenBank/DDBJ databases">
        <title>The Genome Sequence of Acinetobacter sp. CIP 56.2.</title>
        <authorList>
            <consortium name="The Broad Institute Genome Sequencing Platform"/>
            <consortium name="The Broad Institute Genome Sequencing Center for Infectious Disease"/>
            <person name="Cerqueira G."/>
            <person name="Feldgarden M."/>
            <person name="Courvalin P."/>
            <person name="Perichon B."/>
            <person name="Grillot-Courvalin C."/>
            <person name="Clermont D."/>
            <person name="Rocha E."/>
            <person name="Yoon E.-J."/>
            <person name="Nemec A."/>
            <person name="Walker B."/>
            <person name="Young S.K."/>
            <person name="Zeng Q."/>
            <person name="Gargeya S."/>
            <person name="Fitzgerald M."/>
            <person name="Haas B."/>
            <person name="Abouelleil A."/>
            <person name="Alvarado L."/>
            <person name="Arachchi H.M."/>
            <person name="Berlin A.M."/>
            <person name="Chapman S.B."/>
            <person name="Dewar J."/>
            <person name="Goldberg J."/>
            <person name="Griggs A."/>
            <person name="Gujja S."/>
            <person name="Hansen M."/>
            <person name="Howarth C."/>
            <person name="Imamovic A."/>
            <person name="Larimer J."/>
            <person name="McCowan C."/>
            <person name="Murphy C."/>
            <person name="Neiman D."/>
            <person name="Pearson M."/>
            <person name="Priest M."/>
            <person name="Roberts A."/>
            <person name="Saif S."/>
            <person name="Shea T."/>
            <person name="Sisk P."/>
            <person name="Sykes S."/>
            <person name="Wortman J."/>
            <person name="Nusbaum C."/>
            <person name="Birren B."/>
        </authorList>
    </citation>
    <scope>NUCLEOTIDE SEQUENCE [LARGE SCALE GENOMIC DNA]</scope>
    <source>
        <strain evidence="3 4">CIP 56.2</strain>
    </source>
</reference>
<proteinExistence type="predicted"/>
<dbReference type="RefSeq" id="WP_004803756.1">
    <property type="nucleotide sequence ID" value="NZ_KB849440.1"/>
</dbReference>
<feature type="signal peptide" evidence="1">
    <location>
        <begin position="1"/>
        <end position="22"/>
    </location>
</feature>
<dbReference type="PATRIC" id="fig|1144672.3.peg.1337"/>
<dbReference type="Pfam" id="PF07603">
    <property type="entry name" value="Lcl_C"/>
    <property type="match status" value="1"/>
</dbReference>
<evidence type="ECO:0000313" key="3">
    <source>
        <dbReference type="EMBL" id="ENV10224.1"/>
    </source>
</evidence>
<feature type="chain" id="PRO_5004136119" description="Lcl C-terminal domain-containing protein" evidence="1">
    <location>
        <begin position="23"/>
        <end position="179"/>
    </location>
</feature>
<organism evidence="3 4">
    <name type="scientific">Acinetobacter higginsii</name>
    <dbReference type="NCBI Taxonomy" id="70347"/>
    <lineage>
        <taxon>Bacteria</taxon>
        <taxon>Pseudomonadati</taxon>
        <taxon>Pseudomonadota</taxon>
        <taxon>Gammaproteobacteria</taxon>
        <taxon>Moraxellales</taxon>
        <taxon>Moraxellaceae</taxon>
        <taxon>Acinetobacter</taxon>
    </lineage>
</organism>
<accession>N8XMF1</accession>
<dbReference type="eggNOG" id="COG0515">
    <property type="taxonomic scope" value="Bacteria"/>
</dbReference>
<dbReference type="InterPro" id="IPR011460">
    <property type="entry name" value="Lcl_C"/>
</dbReference>
<dbReference type="Proteomes" id="UP000013209">
    <property type="component" value="Unassembled WGS sequence"/>
</dbReference>
<protein>
    <recommendedName>
        <fullName evidence="2">Lcl C-terminal domain-containing protein</fullName>
    </recommendedName>
</protein>
<sequence>MKKIIYTPTLLAFCLISSTVIAQTCEEDQTTLTPDSRYELLNSGKDVKDKKTGLIWQRCLVGEQWDGQNCIGDFEYFSIEKIKIYINQNTTIWRLPTIDELLTLKSITCWAPSINTTIFPPAAERYGDSDTLLSSTIYKPTKQEERLALGYKWNWAFSTRYGQKSFESNGRGMQVRLVR</sequence>
<evidence type="ECO:0000259" key="2">
    <source>
        <dbReference type="Pfam" id="PF07603"/>
    </source>
</evidence>
<evidence type="ECO:0000256" key="1">
    <source>
        <dbReference type="SAM" id="SignalP"/>
    </source>
</evidence>
<keyword evidence="1" id="KW-0732">Signal</keyword>
<comment type="caution">
    <text evidence="3">The sequence shown here is derived from an EMBL/GenBank/DDBJ whole genome shotgun (WGS) entry which is preliminary data.</text>
</comment>
<gene>
    <name evidence="3" type="ORF">F966_01397</name>
</gene>
<dbReference type="STRING" id="1144672.F966_01397"/>
<feature type="domain" description="Lcl C-terminal" evidence="2">
    <location>
        <begin position="47"/>
        <end position="179"/>
    </location>
</feature>
<name>N8XMF1_9GAMM</name>